<dbReference type="Proteomes" id="UP000014974">
    <property type="component" value="Unassembled WGS sequence"/>
</dbReference>
<dbReference type="EMBL" id="ATNM01000057">
    <property type="protein sequence ID" value="EPR69874.1"/>
    <property type="molecule type" value="Genomic_DNA"/>
</dbReference>
<dbReference type="RefSeq" id="WP_020893495.1">
    <property type="nucleotide sequence ID" value="NZ_ATNM01000057.1"/>
</dbReference>
<dbReference type="AlphaFoldDB" id="S7WSX9"/>
<accession>S7WSX9</accession>
<evidence type="ECO:0000313" key="2">
    <source>
        <dbReference type="Proteomes" id="UP000014974"/>
    </source>
</evidence>
<protein>
    <submittedName>
        <fullName evidence="1">Uncharacterized protein</fullName>
    </submittedName>
</protein>
<organism evidence="1 2">
    <name type="scientific">Cyclobacterium qasimii M12-11B</name>
    <dbReference type="NCBI Taxonomy" id="641524"/>
    <lineage>
        <taxon>Bacteria</taxon>
        <taxon>Pseudomonadati</taxon>
        <taxon>Bacteroidota</taxon>
        <taxon>Cytophagia</taxon>
        <taxon>Cytophagales</taxon>
        <taxon>Cyclobacteriaceae</taxon>
        <taxon>Cyclobacterium</taxon>
    </lineage>
</organism>
<comment type="caution">
    <text evidence="1">The sequence shown here is derived from an EMBL/GenBank/DDBJ whole genome shotgun (WGS) entry which is preliminary data.</text>
</comment>
<name>S7WSX9_9BACT</name>
<gene>
    <name evidence="1" type="ORF">ADICYQ_1208</name>
</gene>
<sequence length="47" mass="5625">MKTTRKLNWKKCPWPNFKEYNKKIGNDPYNLIPYSIKNPQKLISGDL</sequence>
<proteinExistence type="predicted"/>
<reference evidence="1 2" key="1">
    <citation type="journal article" date="2013" name="Genome Announc.">
        <title>Draft Genome Sequence of Cyclobacterium qasimii Strain M12-11BT, Isolated from Arctic Marine Sediment.</title>
        <authorList>
            <person name="Shivaji S."/>
            <person name="Ara S."/>
            <person name="Singh A."/>
            <person name="Kumar Pinnaka A."/>
        </authorList>
    </citation>
    <scope>NUCLEOTIDE SEQUENCE [LARGE SCALE GENOMIC DNA]</scope>
    <source>
        <strain evidence="1 2">M12-11B</strain>
    </source>
</reference>
<evidence type="ECO:0000313" key="1">
    <source>
        <dbReference type="EMBL" id="EPR69874.1"/>
    </source>
</evidence>